<evidence type="ECO:0000313" key="6">
    <source>
        <dbReference type="Proteomes" id="UP001198242"/>
    </source>
</evidence>
<feature type="compositionally biased region" description="Polar residues" evidence="4">
    <location>
        <begin position="128"/>
        <end position="138"/>
    </location>
</feature>
<evidence type="ECO:0000256" key="4">
    <source>
        <dbReference type="SAM" id="MobiDB-lite"/>
    </source>
</evidence>
<dbReference type="GO" id="GO:0009295">
    <property type="term" value="C:nucleoid"/>
    <property type="evidence" value="ECO:0007669"/>
    <property type="project" value="TreeGrafter"/>
</dbReference>
<dbReference type="GO" id="GO:0006310">
    <property type="term" value="P:DNA recombination"/>
    <property type="evidence" value="ECO:0007669"/>
    <property type="project" value="UniProtKB-UniRule"/>
</dbReference>
<evidence type="ECO:0000256" key="1">
    <source>
        <dbReference type="ARBA" id="ARBA00023125"/>
    </source>
</evidence>
<keyword evidence="6" id="KW-1185">Reference proteome</keyword>
<comment type="function">
    <text evidence="2">Plays an important role in DNA replication, recombination and repair. Binds to ssDNA and to an array of partner proteins to recruit them to their sites of action during DNA metabolism.</text>
</comment>
<dbReference type="SUPFAM" id="SSF50249">
    <property type="entry name" value="Nucleic acid-binding proteins"/>
    <property type="match status" value="1"/>
</dbReference>
<dbReference type="InterPro" id="IPR000424">
    <property type="entry name" value="Primosome_PriB/ssb"/>
</dbReference>
<evidence type="ECO:0000256" key="3">
    <source>
        <dbReference type="PIRNR" id="PIRNR002070"/>
    </source>
</evidence>
<comment type="subunit">
    <text evidence="2">Homotetramer.</text>
</comment>
<dbReference type="PROSITE" id="PS50935">
    <property type="entry name" value="SSB"/>
    <property type="match status" value="1"/>
</dbReference>
<dbReference type="PANTHER" id="PTHR10302">
    <property type="entry name" value="SINGLE-STRANDED DNA-BINDING PROTEIN"/>
    <property type="match status" value="1"/>
</dbReference>
<comment type="caution">
    <text evidence="5">The sequence shown here is derived from an EMBL/GenBank/DDBJ whole genome shotgun (WGS) entry which is preliminary data.</text>
</comment>
<dbReference type="CDD" id="cd04496">
    <property type="entry name" value="SSB_OBF"/>
    <property type="match status" value="1"/>
</dbReference>
<dbReference type="Pfam" id="PF00436">
    <property type="entry name" value="SSB"/>
    <property type="match status" value="1"/>
</dbReference>
<dbReference type="InterPro" id="IPR012340">
    <property type="entry name" value="NA-bd_OB-fold"/>
</dbReference>
<dbReference type="GO" id="GO:0003697">
    <property type="term" value="F:single-stranded DNA binding"/>
    <property type="evidence" value="ECO:0007669"/>
    <property type="project" value="UniProtKB-UniRule"/>
</dbReference>
<dbReference type="Gene3D" id="2.40.50.140">
    <property type="entry name" value="Nucleic acid-binding proteins"/>
    <property type="match status" value="1"/>
</dbReference>
<dbReference type="NCBIfam" id="TIGR00621">
    <property type="entry name" value="ssb"/>
    <property type="match status" value="1"/>
</dbReference>
<keyword evidence="2" id="KW-0234">DNA repair</keyword>
<feature type="compositionally biased region" description="Acidic residues" evidence="4">
    <location>
        <begin position="141"/>
        <end position="162"/>
    </location>
</feature>
<keyword evidence="1 2" id="KW-0238">DNA-binding</keyword>
<comment type="caution">
    <text evidence="2">Lacks conserved residue(s) required for the propagation of feature annotation.</text>
</comment>
<gene>
    <name evidence="5" type="primary">ssb</name>
    <name evidence="5" type="ORF">LKE05_01125</name>
</gene>
<dbReference type="PIRSF" id="PIRSF002070">
    <property type="entry name" value="SSB"/>
    <property type="match status" value="1"/>
</dbReference>
<dbReference type="HAMAP" id="MF_00984">
    <property type="entry name" value="SSB"/>
    <property type="match status" value="1"/>
</dbReference>
<keyword evidence="2" id="KW-0235">DNA replication</keyword>
<dbReference type="EMBL" id="JAJEQM010000001">
    <property type="protein sequence ID" value="MCC2209403.1"/>
    <property type="molecule type" value="Genomic_DNA"/>
</dbReference>
<evidence type="ECO:0000313" key="5">
    <source>
        <dbReference type="EMBL" id="MCC2209403.1"/>
    </source>
</evidence>
<accession>A0AAE3DWU0</accession>
<dbReference type="RefSeq" id="WP_022229697.1">
    <property type="nucleotide sequence ID" value="NZ_JAJEQM010000001.1"/>
</dbReference>
<dbReference type="GO" id="GO:0006260">
    <property type="term" value="P:DNA replication"/>
    <property type="evidence" value="ECO:0007669"/>
    <property type="project" value="UniProtKB-UniRule"/>
</dbReference>
<dbReference type="InterPro" id="IPR011344">
    <property type="entry name" value="ssDNA-bd"/>
</dbReference>
<dbReference type="PANTHER" id="PTHR10302:SF27">
    <property type="entry name" value="SINGLE-STRANDED DNA-BINDING PROTEIN"/>
    <property type="match status" value="1"/>
</dbReference>
<proteinExistence type="inferred from homology"/>
<sequence length="162" mass="17787">MNKVILMGRLTRDVEMRQTPNGVSLARFSIAVNRRFAGKDAQQQADFINCVAWRQTGEFIARYFQKGSMIAVVGSIQSRSWDGNDGKKQYATEVVVDEAYFTGSRAESGTQGGGNYQNQGFNQGGFNAPQSQPAQGSEPNFGDDFDMGDFSDLDGSEDDLPF</sequence>
<dbReference type="Proteomes" id="UP001198242">
    <property type="component" value="Unassembled WGS sequence"/>
</dbReference>
<protein>
    <recommendedName>
        <fullName evidence="2 3">Single-stranded DNA-binding protein</fullName>
        <shortName evidence="2">SSB</shortName>
    </recommendedName>
</protein>
<evidence type="ECO:0000256" key="2">
    <source>
        <dbReference type="HAMAP-Rule" id="MF_00984"/>
    </source>
</evidence>
<keyword evidence="2" id="KW-0233">DNA recombination</keyword>
<dbReference type="GO" id="GO:0006281">
    <property type="term" value="P:DNA repair"/>
    <property type="evidence" value="ECO:0007669"/>
    <property type="project" value="UniProtKB-UniRule"/>
</dbReference>
<feature type="region of interest" description="Disordered" evidence="4">
    <location>
        <begin position="105"/>
        <end position="162"/>
    </location>
</feature>
<feature type="compositionally biased region" description="Low complexity" evidence="4">
    <location>
        <begin position="116"/>
        <end position="127"/>
    </location>
</feature>
<name>A0AAE3DWU0_9FIRM</name>
<feature type="short sequence motif" description="Important for interaction with partner proteins" evidence="2">
    <location>
        <begin position="157"/>
        <end position="162"/>
    </location>
</feature>
<dbReference type="AlphaFoldDB" id="A0AAE3DWU0"/>
<reference evidence="5 6" key="1">
    <citation type="submission" date="2021-10" db="EMBL/GenBank/DDBJ databases">
        <title>Anaerobic single-cell dispensing facilitates the cultivation of human gut bacteria.</title>
        <authorList>
            <person name="Afrizal A."/>
        </authorList>
    </citation>
    <scope>NUCLEOTIDE SEQUENCE [LARGE SCALE GENOMIC DNA]</scope>
    <source>
        <strain evidence="5 6">CLA-AA-H232</strain>
    </source>
</reference>
<organism evidence="5 6">
    <name type="scientific">Hominilimicola fabiformis</name>
    <dbReference type="NCBI Taxonomy" id="2885356"/>
    <lineage>
        <taxon>Bacteria</taxon>
        <taxon>Bacillati</taxon>
        <taxon>Bacillota</taxon>
        <taxon>Clostridia</taxon>
        <taxon>Eubacteriales</taxon>
        <taxon>Oscillospiraceae</taxon>
        <taxon>Hominilimicola</taxon>
    </lineage>
</organism>
<keyword evidence="2" id="KW-0227">DNA damage</keyword>